<sequence length="178" mass="18411">MSRLSAIKPEAATGAAAEIFAKIRKAVGKVPNAYATIGTHSPEALGALLGVEAVISSGTLSKPDIEAIKLAVSEVAGCDYCLAAHTLAGKFAGLAPETMKAVRAGDATGDAKRDALVHFVRLLVTTHGTVPEAEVSAIREAGYTERQIVEIALAVTSITFTNLVNRINDTTLDFPAAP</sequence>
<evidence type="ECO:0000313" key="4">
    <source>
        <dbReference type="Proteomes" id="UP000247772"/>
    </source>
</evidence>
<comment type="caution">
    <text evidence="3">The sequence shown here is derived from an EMBL/GenBank/DDBJ whole genome shotgun (WGS) entry which is preliminary data.</text>
</comment>
<dbReference type="RefSeq" id="WP_110387140.1">
    <property type="nucleotide sequence ID" value="NZ_JACHVZ010000021.1"/>
</dbReference>
<dbReference type="OrthoDB" id="3667834at2"/>
<dbReference type="InterPro" id="IPR029032">
    <property type="entry name" value="AhpD-like"/>
</dbReference>
<dbReference type="Proteomes" id="UP000247772">
    <property type="component" value="Unassembled WGS sequence"/>
</dbReference>
<gene>
    <name evidence="3" type="ORF">C7410_12187</name>
    <name evidence="2" type="ORF">FHX59_006187</name>
</gene>
<evidence type="ECO:0000313" key="5">
    <source>
        <dbReference type="Proteomes" id="UP000533533"/>
    </source>
</evidence>
<protein>
    <submittedName>
        <fullName evidence="2 3">Peroxidase-related enzyme</fullName>
    </submittedName>
</protein>
<dbReference type="GO" id="GO:0051920">
    <property type="term" value="F:peroxiredoxin activity"/>
    <property type="evidence" value="ECO:0007669"/>
    <property type="project" value="InterPro"/>
</dbReference>
<dbReference type="InterPro" id="IPR003779">
    <property type="entry name" value="CMD-like"/>
</dbReference>
<dbReference type="AlphaFoldDB" id="A0A2U1A4D2"/>
<name>A0A2U1A4D2_9BURK</name>
<dbReference type="Pfam" id="PF02627">
    <property type="entry name" value="CMD"/>
    <property type="match status" value="1"/>
</dbReference>
<keyword evidence="5" id="KW-1185">Reference proteome</keyword>
<keyword evidence="3" id="KW-0575">Peroxidase</keyword>
<organism evidence="3 4">
    <name type="scientific">Paraburkholderia silvatlantica</name>
    <dbReference type="NCBI Taxonomy" id="321895"/>
    <lineage>
        <taxon>Bacteria</taxon>
        <taxon>Pseudomonadati</taxon>
        <taxon>Pseudomonadota</taxon>
        <taxon>Betaproteobacteria</taxon>
        <taxon>Burkholderiales</taxon>
        <taxon>Burkholderiaceae</taxon>
        <taxon>Paraburkholderia</taxon>
    </lineage>
</organism>
<evidence type="ECO:0000259" key="1">
    <source>
        <dbReference type="Pfam" id="PF02627"/>
    </source>
</evidence>
<dbReference type="PANTHER" id="PTHR35446:SF3">
    <property type="entry name" value="CMD DOMAIN-CONTAINING PROTEIN"/>
    <property type="match status" value="1"/>
</dbReference>
<accession>A0A2U1A4D2</accession>
<dbReference type="InterPro" id="IPR004675">
    <property type="entry name" value="AhpD_core"/>
</dbReference>
<proteinExistence type="predicted"/>
<dbReference type="EMBL" id="JACHVZ010000021">
    <property type="protein sequence ID" value="MBB2931715.1"/>
    <property type="molecule type" value="Genomic_DNA"/>
</dbReference>
<evidence type="ECO:0000313" key="2">
    <source>
        <dbReference type="EMBL" id="MBB2931715.1"/>
    </source>
</evidence>
<dbReference type="EMBL" id="QJSQ01000021">
    <property type="protein sequence ID" value="PYE18893.1"/>
    <property type="molecule type" value="Genomic_DNA"/>
</dbReference>
<dbReference type="Gene3D" id="1.20.1290.10">
    <property type="entry name" value="AhpD-like"/>
    <property type="match status" value="1"/>
</dbReference>
<reference evidence="3 4" key="1">
    <citation type="submission" date="2018-06" db="EMBL/GenBank/DDBJ databases">
        <title>Genomic Encyclopedia of Type Strains, Phase IV (KMG-V): Genome sequencing to study the core and pangenomes of soil and plant-associated prokaryotes.</title>
        <authorList>
            <person name="Whitman W."/>
        </authorList>
    </citation>
    <scope>NUCLEOTIDE SEQUENCE [LARGE SCALE GENOMIC DNA]</scope>
    <source>
        <strain evidence="3 4">SRCL-318</strain>
        <strain evidence="2 5">SRMrh-85</strain>
    </source>
</reference>
<dbReference type="SUPFAM" id="SSF69118">
    <property type="entry name" value="AhpD-like"/>
    <property type="match status" value="1"/>
</dbReference>
<dbReference type="Proteomes" id="UP000533533">
    <property type="component" value="Unassembled WGS sequence"/>
</dbReference>
<feature type="domain" description="Carboxymuconolactone decarboxylase-like" evidence="1">
    <location>
        <begin position="52"/>
        <end position="107"/>
    </location>
</feature>
<keyword evidence="3" id="KW-0560">Oxidoreductase</keyword>
<dbReference type="NCBIfam" id="TIGR00778">
    <property type="entry name" value="ahpD_dom"/>
    <property type="match status" value="1"/>
</dbReference>
<evidence type="ECO:0000313" key="3">
    <source>
        <dbReference type="EMBL" id="PYE18893.1"/>
    </source>
</evidence>
<dbReference type="PANTHER" id="PTHR35446">
    <property type="entry name" value="SI:CH211-175M2.5"/>
    <property type="match status" value="1"/>
</dbReference>